<gene>
    <name evidence="7 9" type="primary">pgl</name>
    <name evidence="9" type="ORF">GCM10023353_19370</name>
</gene>
<evidence type="ECO:0000313" key="10">
    <source>
        <dbReference type="Proteomes" id="UP001500839"/>
    </source>
</evidence>
<evidence type="ECO:0000313" key="9">
    <source>
        <dbReference type="EMBL" id="GAA4814260.1"/>
    </source>
</evidence>
<reference evidence="10" key="1">
    <citation type="journal article" date="2019" name="Int. J. Syst. Evol. Microbiol.">
        <title>The Global Catalogue of Microorganisms (GCM) 10K type strain sequencing project: providing services to taxonomists for standard genome sequencing and annotation.</title>
        <authorList>
            <consortium name="The Broad Institute Genomics Platform"/>
            <consortium name="The Broad Institute Genome Sequencing Center for Infectious Disease"/>
            <person name="Wu L."/>
            <person name="Ma J."/>
        </authorList>
    </citation>
    <scope>NUCLEOTIDE SEQUENCE [LARGE SCALE GENOMIC DNA]</scope>
    <source>
        <strain evidence="10">JCM 18542</strain>
    </source>
</reference>
<comment type="function">
    <text evidence="2 7">Hydrolysis of 6-phosphogluconolactone to 6-phosphogluconate.</text>
</comment>
<keyword evidence="10" id="KW-1185">Reference proteome</keyword>
<evidence type="ECO:0000256" key="6">
    <source>
        <dbReference type="ARBA" id="ARBA00020337"/>
    </source>
</evidence>
<evidence type="ECO:0000256" key="5">
    <source>
        <dbReference type="ARBA" id="ARBA00013198"/>
    </source>
</evidence>
<evidence type="ECO:0000259" key="8">
    <source>
        <dbReference type="Pfam" id="PF01182"/>
    </source>
</evidence>
<dbReference type="CDD" id="cd01400">
    <property type="entry name" value="6PGL"/>
    <property type="match status" value="1"/>
</dbReference>
<comment type="caution">
    <text evidence="9">The sequence shown here is derived from an EMBL/GenBank/DDBJ whole genome shotgun (WGS) entry which is preliminary data.</text>
</comment>
<evidence type="ECO:0000256" key="2">
    <source>
        <dbReference type="ARBA" id="ARBA00002681"/>
    </source>
</evidence>
<dbReference type="EMBL" id="BAABKQ010000001">
    <property type="protein sequence ID" value="GAA4814260.1"/>
    <property type="molecule type" value="Genomic_DNA"/>
</dbReference>
<dbReference type="InterPro" id="IPR037171">
    <property type="entry name" value="NagB/RpiA_transferase-like"/>
</dbReference>
<name>A0ABP9CR02_9ACTN</name>
<comment type="catalytic activity">
    <reaction evidence="1 7">
        <text>6-phospho-D-glucono-1,5-lactone + H2O = 6-phospho-D-gluconate + H(+)</text>
        <dbReference type="Rhea" id="RHEA:12556"/>
        <dbReference type="ChEBI" id="CHEBI:15377"/>
        <dbReference type="ChEBI" id="CHEBI:15378"/>
        <dbReference type="ChEBI" id="CHEBI:57955"/>
        <dbReference type="ChEBI" id="CHEBI:58759"/>
        <dbReference type="EC" id="3.1.1.31"/>
    </reaction>
</comment>
<dbReference type="RefSeq" id="WP_200174571.1">
    <property type="nucleotide sequence ID" value="NZ_BAABKQ010000001.1"/>
</dbReference>
<comment type="pathway">
    <text evidence="3 7">Carbohydrate degradation; pentose phosphate pathway; D-ribulose 5-phosphate from D-glucose 6-phosphate (oxidative stage): step 2/3.</text>
</comment>
<evidence type="ECO:0000256" key="1">
    <source>
        <dbReference type="ARBA" id="ARBA00000832"/>
    </source>
</evidence>
<accession>A0ABP9CR02</accession>
<dbReference type="InterPro" id="IPR006148">
    <property type="entry name" value="Glc/Gal-6P_isomerase"/>
</dbReference>
<sequence length="236" mass="24929">MTTEIVREADQDGIVTAAADRLTALIAEAIAQRGRARVVLTGGGAGIGLLAALRTADVDWHNVEFFWGDERFVAADDRDRNELQAREALLDHVHVDQALVHPMPADDGVFAGDVDRAARWYAGLVEPVDAFDVHLLGMGGEGHINSIFPRSPAVAEQAATAMPVRDCPKPPPTRITLTLPMVRRARQVWLLVAGGTKAEAAAAAMAGTDAVDVPAAGAVGSEKTVWFLDDAAAVAL</sequence>
<dbReference type="InterPro" id="IPR005900">
    <property type="entry name" value="6-phosphogluconolactonase_DevB"/>
</dbReference>
<proteinExistence type="inferred from homology"/>
<evidence type="ECO:0000256" key="4">
    <source>
        <dbReference type="ARBA" id="ARBA00010662"/>
    </source>
</evidence>
<protein>
    <recommendedName>
        <fullName evidence="6 7">6-phosphogluconolactonase</fullName>
        <shortName evidence="7">6PGL</shortName>
        <ecNumber evidence="5 7">3.1.1.31</ecNumber>
    </recommendedName>
</protein>
<feature type="domain" description="Glucosamine/galactosamine-6-phosphate isomerase" evidence="8">
    <location>
        <begin position="10"/>
        <end position="226"/>
    </location>
</feature>
<dbReference type="NCBIfam" id="TIGR01198">
    <property type="entry name" value="pgl"/>
    <property type="match status" value="1"/>
</dbReference>
<dbReference type="PANTHER" id="PTHR11054:SF0">
    <property type="entry name" value="6-PHOSPHOGLUCONOLACTONASE"/>
    <property type="match status" value="1"/>
</dbReference>
<keyword evidence="7" id="KW-0378">Hydrolase</keyword>
<dbReference type="InterPro" id="IPR039104">
    <property type="entry name" value="6PGL"/>
</dbReference>
<dbReference type="PANTHER" id="PTHR11054">
    <property type="entry name" value="6-PHOSPHOGLUCONOLACTONASE"/>
    <property type="match status" value="1"/>
</dbReference>
<organism evidence="9 10">
    <name type="scientific">Tomitella cavernea</name>
    <dbReference type="NCBI Taxonomy" id="1387982"/>
    <lineage>
        <taxon>Bacteria</taxon>
        <taxon>Bacillati</taxon>
        <taxon>Actinomycetota</taxon>
        <taxon>Actinomycetes</taxon>
        <taxon>Mycobacteriales</taxon>
        <taxon>Tomitella</taxon>
    </lineage>
</organism>
<dbReference type="Gene3D" id="3.40.50.1360">
    <property type="match status" value="1"/>
</dbReference>
<dbReference type="SUPFAM" id="SSF100950">
    <property type="entry name" value="NagB/RpiA/CoA transferase-like"/>
    <property type="match status" value="1"/>
</dbReference>
<dbReference type="EC" id="3.1.1.31" evidence="5 7"/>
<dbReference type="Proteomes" id="UP001500839">
    <property type="component" value="Unassembled WGS sequence"/>
</dbReference>
<comment type="similarity">
    <text evidence="4 7">Belongs to the glucosamine/galactosamine-6-phosphate isomerase family. 6-phosphogluconolactonase subfamily.</text>
</comment>
<evidence type="ECO:0000256" key="3">
    <source>
        <dbReference type="ARBA" id="ARBA00004961"/>
    </source>
</evidence>
<dbReference type="Pfam" id="PF01182">
    <property type="entry name" value="Glucosamine_iso"/>
    <property type="match status" value="1"/>
</dbReference>
<evidence type="ECO:0000256" key="7">
    <source>
        <dbReference type="RuleBase" id="RU365095"/>
    </source>
</evidence>